<keyword evidence="1" id="KW-0092">Biotin</keyword>
<dbReference type="GO" id="GO:0006633">
    <property type="term" value="P:fatty acid biosynthetic process"/>
    <property type="evidence" value="ECO:0007669"/>
    <property type="project" value="UniProtKB-KW"/>
</dbReference>
<keyword evidence="1" id="KW-0276">Fatty acid metabolism</keyword>
<keyword evidence="1" id="KW-0275">Fatty acid biosynthesis</keyword>
<dbReference type="PROSITE" id="PS50968">
    <property type="entry name" value="BIOTINYL_LIPOYL"/>
    <property type="match status" value="1"/>
</dbReference>
<protein>
    <recommendedName>
        <fullName evidence="1">Biotin carboxyl carrier protein of acetyl-CoA carboxylase</fullName>
    </recommendedName>
</protein>
<sequence>MSRIRAFTMPKWGIEMTEGTIAEWMVKEGETFKRGQTLCLIETAKITNEVEAEYEATVRRIIVD</sequence>
<dbReference type="SUPFAM" id="SSF51230">
    <property type="entry name" value="Single hybrid motif"/>
    <property type="match status" value="1"/>
</dbReference>
<keyword evidence="4" id="KW-1185">Reference proteome</keyword>
<dbReference type="PANTHER" id="PTHR23151">
    <property type="entry name" value="DIHYDROLIPOAMIDE ACETYL/SUCCINYL-TRANSFERASE-RELATED"/>
    <property type="match status" value="1"/>
</dbReference>
<dbReference type="GO" id="GO:0003989">
    <property type="term" value="F:acetyl-CoA carboxylase activity"/>
    <property type="evidence" value="ECO:0007669"/>
    <property type="project" value="InterPro"/>
</dbReference>
<evidence type="ECO:0000256" key="1">
    <source>
        <dbReference type="RuleBase" id="RU364072"/>
    </source>
</evidence>
<comment type="caution">
    <text evidence="3">The sequence shown here is derived from an EMBL/GenBank/DDBJ whole genome shotgun (WGS) entry which is preliminary data.</text>
</comment>
<comment type="function">
    <text evidence="1">This protein is a component of the acetyl coenzyme A carboxylase complex; first, biotin carboxylase catalyzes the carboxylation of the carrier protein and then the transcarboxylase transfers the carboxyl group to form malonyl-CoA.</text>
</comment>
<dbReference type="Proteomes" id="UP001143474">
    <property type="component" value="Unassembled WGS sequence"/>
</dbReference>
<dbReference type="AlphaFoldDB" id="A0A9W6IDC7"/>
<reference evidence="3" key="2">
    <citation type="submission" date="2023-01" db="EMBL/GenBank/DDBJ databases">
        <authorList>
            <person name="Sun Q."/>
            <person name="Evtushenko L."/>
        </authorList>
    </citation>
    <scope>NUCLEOTIDE SEQUENCE</scope>
    <source>
        <strain evidence="3">VKM Ac-2007</strain>
    </source>
</reference>
<name>A0A9W6IDC7_9ACTN</name>
<evidence type="ECO:0000313" key="4">
    <source>
        <dbReference type="Proteomes" id="UP001143474"/>
    </source>
</evidence>
<dbReference type="EMBL" id="BSEV01000106">
    <property type="protein sequence ID" value="GLK15514.1"/>
    <property type="molecule type" value="Genomic_DNA"/>
</dbReference>
<dbReference type="GO" id="GO:0009317">
    <property type="term" value="C:acetyl-CoA carboxylase complex"/>
    <property type="evidence" value="ECO:0007669"/>
    <property type="project" value="InterPro"/>
</dbReference>
<dbReference type="PANTHER" id="PTHR23151:SF90">
    <property type="entry name" value="DIHYDROLIPOYLLYSINE-RESIDUE ACETYLTRANSFERASE COMPONENT OF PYRUVATE DEHYDROGENASE COMPLEX, MITOCHONDRIAL-RELATED"/>
    <property type="match status" value="1"/>
</dbReference>
<dbReference type="InterPro" id="IPR011053">
    <property type="entry name" value="Single_hybrid_motif"/>
</dbReference>
<proteinExistence type="predicted"/>
<dbReference type="InterPro" id="IPR045257">
    <property type="entry name" value="E2/Pdx1"/>
</dbReference>
<dbReference type="Pfam" id="PF00364">
    <property type="entry name" value="Biotin_lipoyl"/>
    <property type="match status" value="1"/>
</dbReference>
<feature type="domain" description="Lipoyl-binding" evidence="2">
    <location>
        <begin position="4"/>
        <end position="64"/>
    </location>
</feature>
<evidence type="ECO:0000259" key="2">
    <source>
        <dbReference type="PROSITE" id="PS50968"/>
    </source>
</evidence>
<keyword evidence="1" id="KW-0443">Lipid metabolism</keyword>
<reference evidence="3" key="1">
    <citation type="journal article" date="2014" name="Int. J. Syst. Evol. Microbiol.">
        <title>Complete genome sequence of Corynebacterium casei LMG S-19264T (=DSM 44701T), isolated from a smear-ripened cheese.</title>
        <authorList>
            <consortium name="US DOE Joint Genome Institute (JGI-PGF)"/>
            <person name="Walter F."/>
            <person name="Albersmeier A."/>
            <person name="Kalinowski J."/>
            <person name="Ruckert C."/>
        </authorList>
    </citation>
    <scope>NUCLEOTIDE SEQUENCE</scope>
    <source>
        <strain evidence="3">VKM Ac-2007</strain>
    </source>
</reference>
<evidence type="ECO:0000313" key="3">
    <source>
        <dbReference type="EMBL" id="GLK15514.1"/>
    </source>
</evidence>
<dbReference type="InterPro" id="IPR000089">
    <property type="entry name" value="Biotin_lipoyl"/>
</dbReference>
<dbReference type="GO" id="GO:0045254">
    <property type="term" value="C:pyruvate dehydrogenase complex"/>
    <property type="evidence" value="ECO:0007669"/>
    <property type="project" value="InterPro"/>
</dbReference>
<organism evidence="3 4">
    <name type="scientific">Streptosporangium carneum</name>
    <dbReference type="NCBI Taxonomy" id="47481"/>
    <lineage>
        <taxon>Bacteria</taxon>
        <taxon>Bacillati</taxon>
        <taxon>Actinomycetota</taxon>
        <taxon>Actinomycetes</taxon>
        <taxon>Streptosporangiales</taxon>
        <taxon>Streptosporangiaceae</taxon>
        <taxon>Streptosporangium</taxon>
    </lineage>
</organism>
<accession>A0A9W6IDC7</accession>
<dbReference type="PRINTS" id="PR01071">
    <property type="entry name" value="ACOABIOTINCC"/>
</dbReference>
<dbReference type="InterPro" id="IPR001249">
    <property type="entry name" value="AcCoA_biotinCC"/>
</dbReference>
<dbReference type="CDD" id="cd06849">
    <property type="entry name" value="lipoyl_domain"/>
    <property type="match status" value="1"/>
</dbReference>
<dbReference type="Gene3D" id="2.40.50.100">
    <property type="match status" value="1"/>
</dbReference>
<keyword evidence="1" id="KW-0444">Lipid biosynthesis</keyword>
<dbReference type="GO" id="GO:0006086">
    <property type="term" value="P:pyruvate decarboxylation to acetyl-CoA"/>
    <property type="evidence" value="ECO:0007669"/>
    <property type="project" value="InterPro"/>
</dbReference>
<comment type="pathway">
    <text evidence="1">Lipid metabolism; fatty acid biosynthesis.</text>
</comment>
<gene>
    <name evidence="3" type="ORF">GCM10017600_89330</name>
</gene>